<dbReference type="Proteomes" id="UP000623467">
    <property type="component" value="Unassembled WGS sequence"/>
</dbReference>
<feature type="compositionally biased region" description="Basic and acidic residues" evidence="1">
    <location>
        <begin position="51"/>
        <end position="61"/>
    </location>
</feature>
<protein>
    <submittedName>
        <fullName evidence="3">SUZ domain-containing protein</fullName>
    </submittedName>
</protein>
<gene>
    <name evidence="3" type="ORF">MSAN_02420800</name>
</gene>
<comment type="caution">
    <text evidence="3">The sequence shown here is derived from an EMBL/GenBank/DDBJ whole genome shotgun (WGS) entry which is preliminary data.</text>
</comment>
<evidence type="ECO:0000313" key="4">
    <source>
        <dbReference type="Proteomes" id="UP000623467"/>
    </source>
</evidence>
<name>A0A8H6X2S4_9AGAR</name>
<accession>A0A8H6X2S4</accession>
<feature type="compositionally biased region" description="Acidic residues" evidence="1">
    <location>
        <begin position="38"/>
        <end position="50"/>
    </location>
</feature>
<organism evidence="3 4">
    <name type="scientific">Mycena sanguinolenta</name>
    <dbReference type="NCBI Taxonomy" id="230812"/>
    <lineage>
        <taxon>Eukaryota</taxon>
        <taxon>Fungi</taxon>
        <taxon>Dikarya</taxon>
        <taxon>Basidiomycota</taxon>
        <taxon>Agaricomycotina</taxon>
        <taxon>Agaricomycetes</taxon>
        <taxon>Agaricomycetidae</taxon>
        <taxon>Agaricales</taxon>
        <taxon>Marasmiineae</taxon>
        <taxon>Mycenaceae</taxon>
        <taxon>Mycena</taxon>
    </lineage>
</organism>
<reference evidence="3" key="1">
    <citation type="submission" date="2020-05" db="EMBL/GenBank/DDBJ databases">
        <title>Mycena genomes resolve the evolution of fungal bioluminescence.</title>
        <authorList>
            <person name="Tsai I.J."/>
        </authorList>
    </citation>
    <scope>NUCLEOTIDE SEQUENCE</scope>
    <source>
        <strain evidence="3">160909Yilan</strain>
    </source>
</reference>
<dbReference type="PROSITE" id="PS51673">
    <property type="entry name" value="SUZ"/>
    <property type="match status" value="1"/>
</dbReference>
<feature type="region of interest" description="Disordered" evidence="1">
    <location>
        <begin position="1"/>
        <end position="152"/>
    </location>
</feature>
<dbReference type="AlphaFoldDB" id="A0A8H6X2S4"/>
<sequence>MPSSWTDDSANASSPPSASTSRTQKPTKKKEVVKVADDWEDDEDDDDQAEDASRSVWDHPNTRAPAPSPTPASLPSSAYSFAPSARVPPAAALQPAMRILKRPSPSPSPTSTPAPEGGAKTAAEALKEREARYAAARERIFGPDEGFGDGRE</sequence>
<feature type="compositionally biased region" description="Low complexity" evidence="1">
    <location>
        <begin position="113"/>
        <end position="124"/>
    </location>
</feature>
<proteinExistence type="predicted"/>
<evidence type="ECO:0000259" key="2">
    <source>
        <dbReference type="PROSITE" id="PS51673"/>
    </source>
</evidence>
<dbReference type="Pfam" id="PF12752">
    <property type="entry name" value="SUZ"/>
    <property type="match status" value="1"/>
</dbReference>
<keyword evidence="4" id="KW-1185">Reference proteome</keyword>
<feature type="domain" description="SUZ" evidence="2">
    <location>
        <begin position="73"/>
        <end position="145"/>
    </location>
</feature>
<feature type="compositionally biased region" description="Low complexity" evidence="1">
    <location>
        <begin position="1"/>
        <end position="21"/>
    </location>
</feature>
<evidence type="ECO:0000313" key="3">
    <source>
        <dbReference type="EMBL" id="KAF7333263.1"/>
    </source>
</evidence>
<dbReference type="InterPro" id="IPR024771">
    <property type="entry name" value="SUZ"/>
</dbReference>
<dbReference type="EMBL" id="JACAZH010000056">
    <property type="protein sequence ID" value="KAF7333263.1"/>
    <property type="molecule type" value="Genomic_DNA"/>
</dbReference>
<feature type="compositionally biased region" description="Basic and acidic residues" evidence="1">
    <location>
        <begin position="125"/>
        <end position="152"/>
    </location>
</feature>
<evidence type="ECO:0000256" key="1">
    <source>
        <dbReference type="SAM" id="MobiDB-lite"/>
    </source>
</evidence>